<evidence type="ECO:0000256" key="1">
    <source>
        <dbReference type="SAM" id="MobiDB-lite"/>
    </source>
</evidence>
<dbReference type="CDD" id="cd22823">
    <property type="entry name" value="Gal_Rha_Lectin"/>
    <property type="match status" value="1"/>
</dbReference>
<dbReference type="EMBL" id="CACRXK020001121">
    <property type="protein sequence ID" value="CAB3987107.1"/>
    <property type="molecule type" value="Genomic_DNA"/>
</dbReference>
<dbReference type="Proteomes" id="UP001152795">
    <property type="component" value="Unassembled WGS sequence"/>
</dbReference>
<accession>A0A7D9DKL5</accession>
<dbReference type="OrthoDB" id="5988655at2759"/>
<dbReference type="Pfam" id="PF02140">
    <property type="entry name" value="SUEL_Lectin"/>
    <property type="match status" value="1"/>
</dbReference>
<evidence type="ECO:0000313" key="3">
    <source>
        <dbReference type="EMBL" id="CAB3987107.1"/>
    </source>
</evidence>
<dbReference type="InterPro" id="IPR000922">
    <property type="entry name" value="Lectin_gal-bd_dom"/>
</dbReference>
<evidence type="ECO:0000256" key="2">
    <source>
        <dbReference type="SAM" id="Phobius"/>
    </source>
</evidence>
<comment type="caution">
    <text evidence="3">The sequence shown here is derived from an EMBL/GenBank/DDBJ whole genome shotgun (WGS) entry which is preliminary data.</text>
</comment>
<feature type="region of interest" description="Disordered" evidence="1">
    <location>
        <begin position="170"/>
        <end position="193"/>
    </location>
</feature>
<evidence type="ECO:0000313" key="4">
    <source>
        <dbReference type="Proteomes" id="UP001152795"/>
    </source>
</evidence>
<proteinExistence type="predicted"/>
<feature type="compositionally biased region" description="Low complexity" evidence="1">
    <location>
        <begin position="170"/>
        <end position="192"/>
    </location>
</feature>
<organism evidence="3 4">
    <name type="scientific">Paramuricea clavata</name>
    <name type="common">Red gorgonian</name>
    <name type="synonym">Violescent sea-whip</name>
    <dbReference type="NCBI Taxonomy" id="317549"/>
    <lineage>
        <taxon>Eukaryota</taxon>
        <taxon>Metazoa</taxon>
        <taxon>Cnidaria</taxon>
        <taxon>Anthozoa</taxon>
        <taxon>Octocorallia</taxon>
        <taxon>Malacalcyonacea</taxon>
        <taxon>Plexauridae</taxon>
        <taxon>Paramuricea</taxon>
    </lineage>
</organism>
<keyword evidence="2" id="KW-1133">Transmembrane helix</keyword>
<dbReference type="Gene3D" id="2.60.120.740">
    <property type="match status" value="1"/>
</dbReference>
<gene>
    <name evidence="3" type="ORF">PACLA_8A006429</name>
</gene>
<dbReference type="PROSITE" id="PS50228">
    <property type="entry name" value="SUEL_LECTIN"/>
    <property type="match status" value="1"/>
</dbReference>
<reference evidence="3" key="1">
    <citation type="submission" date="2020-04" db="EMBL/GenBank/DDBJ databases">
        <authorList>
            <person name="Alioto T."/>
            <person name="Alioto T."/>
            <person name="Gomez Garrido J."/>
        </authorList>
    </citation>
    <scope>NUCLEOTIDE SEQUENCE</scope>
    <source>
        <strain evidence="3">A484AB</strain>
    </source>
</reference>
<protein>
    <submittedName>
        <fullName evidence="3">Eva-1 homolog C-like isoform X2</fullName>
    </submittedName>
</protein>
<keyword evidence="2" id="KW-0812">Transmembrane</keyword>
<sequence>MEHNIKCQGSVVKLTCLNKSYVITIASVFYGRTLPGSSICRSPAYSFLSDESSCSSDKNDVTAEVKEICEQKTSCNFTLKKETFGKDGCPNVYKYMDVEYKCDDIMKVKKNIKEVIRPASLSSSVVIVTSTITSTSTPMTSQVSSTEVIQPTSTLVANVDRLITIYQPQTSTPRSSSLSSSRPHSVSVTTVSHTERLPTTSVAATIDRPSLKTTKPASKTYENSATSAGQHGTMKLFRFILSFHIIHEESIHKHTASSVVWFMFGLLVGLFIMIAVLVYYRVKQVRRERKDKPNKAAYIKQKNCTDGTLEEKVILHPKELEALEMESQLGETV</sequence>
<feature type="transmembrane region" description="Helical" evidence="2">
    <location>
        <begin position="259"/>
        <end position="280"/>
    </location>
</feature>
<name>A0A7D9DKL5_PARCT</name>
<keyword evidence="4" id="KW-1185">Reference proteome</keyword>
<dbReference type="PANTHER" id="PTHR46780">
    <property type="entry name" value="PROTEIN EVA-1"/>
    <property type="match status" value="1"/>
</dbReference>
<keyword evidence="2" id="KW-0472">Membrane</keyword>
<dbReference type="InterPro" id="IPR043159">
    <property type="entry name" value="Lectin_gal-bd_sf"/>
</dbReference>
<dbReference type="AlphaFoldDB" id="A0A7D9DKL5"/>
<dbReference type="GO" id="GO:0030246">
    <property type="term" value="F:carbohydrate binding"/>
    <property type="evidence" value="ECO:0007669"/>
    <property type="project" value="InterPro"/>
</dbReference>